<evidence type="ECO:0000256" key="5">
    <source>
        <dbReference type="ARBA" id="ARBA00022842"/>
    </source>
</evidence>
<keyword evidence="6 10" id="KW-0521">NADP</keyword>
<evidence type="ECO:0000256" key="9">
    <source>
        <dbReference type="ARBA" id="ARBA00046318"/>
    </source>
</evidence>
<evidence type="ECO:0000256" key="7">
    <source>
        <dbReference type="ARBA" id="ARBA00023002"/>
    </source>
</evidence>
<comment type="catalytic activity">
    <reaction evidence="8 10">
        <text>D-threo-isocitrate + NADP(+) = 2-oxoglutarate + CO2 + NADPH</text>
        <dbReference type="Rhea" id="RHEA:19629"/>
        <dbReference type="ChEBI" id="CHEBI:15562"/>
        <dbReference type="ChEBI" id="CHEBI:16526"/>
        <dbReference type="ChEBI" id="CHEBI:16810"/>
        <dbReference type="ChEBI" id="CHEBI:57783"/>
        <dbReference type="ChEBI" id="CHEBI:58349"/>
        <dbReference type="EC" id="1.1.1.42"/>
    </reaction>
</comment>
<evidence type="ECO:0000256" key="11">
    <source>
        <dbReference type="SAM" id="MobiDB-lite"/>
    </source>
</evidence>
<evidence type="ECO:0000256" key="1">
    <source>
        <dbReference type="ARBA" id="ARBA00001946"/>
    </source>
</evidence>
<keyword evidence="2 10" id="KW-0329">Glyoxylate bypass</keyword>
<dbReference type="PIRSF" id="PIRSF009407">
    <property type="entry name" value="IDH_monmr"/>
    <property type="match status" value="1"/>
</dbReference>
<keyword evidence="13" id="KW-1185">Reference proteome</keyword>
<comment type="similarity">
    <text evidence="9 10">Belongs to the monomeric-type IDH family.</text>
</comment>
<dbReference type="InterPro" id="IPR004436">
    <property type="entry name" value="Isocitrate_DH_NADP_mono"/>
</dbReference>
<dbReference type="EC" id="1.1.1.42" evidence="10"/>
<evidence type="ECO:0000313" key="13">
    <source>
        <dbReference type="Proteomes" id="UP000320693"/>
    </source>
</evidence>
<proteinExistence type="inferred from homology"/>
<evidence type="ECO:0000256" key="6">
    <source>
        <dbReference type="ARBA" id="ARBA00022857"/>
    </source>
</evidence>
<gene>
    <name evidence="12" type="ORF">PSA01_49230</name>
</gene>
<dbReference type="SUPFAM" id="SSF53659">
    <property type="entry name" value="Isocitrate/Isopropylmalate dehydrogenase-like"/>
    <property type="match status" value="1"/>
</dbReference>
<feature type="region of interest" description="Disordered" evidence="11">
    <location>
        <begin position="1"/>
        <end position="31"/>
    </location>
</feature>
<protein>
    <recommendedName>
        <fullName evidence="10">Isocitrate dehydrogenase [NADP]</fullName>
        <ecNumber evidence="10">1.1.1.42</ecNumber>
    </recommendedName>
    <alternativeName>
        <fullName evidence="10">Oxalosuccinate decarboxylase</fullName>
    </alternativeName>
</protein>
<dbReference type="NCBIfam" id="TIGR00178">
    <property type="entry name" value="monomer_idh"/>
    <property type="match status" value="1"/>
</dbReference>
<dbReference type="Pfam" id="PF03971">
    <property type="entry name" value="IDH"/>
    <property type="match status" value="1"/>
</dbReference>
<keyword evidence="5" id="KW-0460">Magnesium</keyword>
<evidence type="ECO:0000313" key="12">
    <source>
        <dbReference type="EMBL" id="GEC27894.1"/>
    </source>
</evidence>
<evidence type="ECO:0000256" key="2">
    <source>
        <dbReference type="ARBA" id="ARBA00022435"/>
    </source>
</evidence>
<accession>A0ABQ0S5L4</accession>
<evidence type="ECO:0000256" key="8">
    <source>
        <dbReference type="ARBA" id="ARBA00023554"/>
    </source>
</evidence>
<dbReference type="EMBL" id="BJNH01000064">
    <property type="protein sequence ID" value="GEC27894.1"/>
    <property type="molecule type" value="Genomic_DNA"/>
</dbReference>
<dbReference type="Proteomes" id="UP000320693">
    <property type="component" value="Unassembled WGS sequence"/>
</dbReference>
<sequence>MRVAAPGTRPVTPGSSPRATRRRRSDDEPRQARHAMKLIYTYTDEAPALATHSFLPVIEAFAGQAGVDVETRDISLAGRILAKFPDRLTDAQRVPDALAELGELATTPDANIIKLPNISASIPQLKAAIRELQAGGYAIPDYPENPGTDEERAARAAYDSVKGSAVNPVLREGNSDRRAPLSVKNFARKHPHSMGAWSADSRSHVATMSDGDFRHSETSFTAPSDGAVRIEHVAADGTVSVLKESVKVLEGEVIDGAVLRKEALRSFLTEQIAEAKEQGVLFSVHLKATMMKVSDPIIFGHAVRAYFPEVFETYGEDLASVGADPDDGLASVLSAIEKLPADKRAAIEKAIDDAYATGPALAQVDSARGITNLHVPSDVIIDASMPAAIRSSGQMWNADDATQDAKFVIPDSSYAELYDETVKHCIANGAFDPTTMGTVPNVGLMAQKAEEYGSHDKTFEIASAGTVRVVDAGSGEVRLSHEVAEGDIWRACQTKDAPIRNWVGLAVERARATGSPAVFWLDSARAHDAQLIAKVEKYLGEHDTDGLTIEILDVAEATRYTLERARKGEDTISVTGNVLRDYLTDLFPILELGTSAKMLSIVPLMNGGGLFETGAGGSAPKHVQQLQKENHLRWDSLGEFLALAVSLEMLASKSPDPLRAKLLGQTLDEATGKLLENGKSPSRKAGELDNRGSHFYVALYWAQALAAQTEDPELAAVFAPLAGTLGEQEEAIVAELNAVQGEPVDLGGYYYVDRARVDEVMRPSATFNATIDGFAGKA</sequence>
<organism evidence="12 13">
    <name type="scientific">Pseudonocardia saturnea</name>
    <dbReference type="NCBI Taxonomy" id="33909"/>
    <lineage>
        <taxon>Bacteria</taxon>
        <taxon>Bacillati</taxon>
        <taxon>Actinomycetota</taxon>
        <taxon>Actinomycetes</taxon>
        <taxon>Pseudonocardiales</taxon>
        <taxon>Pseudonocardiaceae</taxon>
        <taxon>Pseudonocardia</taxon>
    </lineage>
</organism>
<evidence type="ECO:0000256" key="3">
    <source>
        <dbReference type="ARBA" id="ARBA00022532"/>
    </source>
</evidence>
<comment type="caution">
    <text evidence="12">The sequence shown here is derived from an EMBL/GenBank/DDBJ whole genome shotgun (WGS) entry which is preliminary data.</text>
</comment>
<keyword evidence="3 10" id="KW-0816">Tricarboxylic acid cycle</keyword>
<comment type="cofactor">
    <cofactor evidence="1">
        <name>Mg(2+)</name>
        <dbReference type="ChEBI" id="CHEBI:18420"/>
    </cofactor>
</comment>
<reference evidence="12 13" key="1">
    <citation type="submission" date="2019-06" db="EMBL/GenBank/DDBJ databases">
        <title>Whole genome shotgun sequence of Pseudonocardia saturnea NBRC 14499.</title>
        <authorList>
            <person name="Hosoyama A."/>
            <person name="Uohara A."/>
            <person name="Ohji S."/>
            <person name="Ichikawa N."/>
        </authorList>
    </citation>
    <scope>NUCLEOTIDE SEQUENCE [LARGE SCALE GENOMIC DNA]</scope>
    <source>
        <strain evidence="12 13">NBRC 14499</strain>
    </source>
</reference>
<name>A0ABQ0S5L4_9PSEU</name>
<keyword evidence="4" id="KW-0479">Metal-binding</keyword>
<dbReference type="PANTHER" id="PTHR36999:SF1">
    <property type="entry name" value="ISOCITRATE DEHYDROGENASE (NADP(+))"/>
    <property type="match status" value="1"/>
</dbReference>
<keyword evidence="7 10" id="KW-0560">Oxidoreductase</keyword>
<evidence type="ECO:0000256" key="10">
    <source>
        <dbReference type="PIRNR" id="PIRNR009407"/>
    </source>
</evidence>
<dbReference type="PANTHER" id="PTHR36999">
    <property type="entry name" value="ISOCITRATE DEHYDROGENASE [NADP]"/>
    <property type="match status" value="1"/>
</dbReference>
<evidence type="ECO:0000256" key="4">
    <source>
        <dbReference type="ARBA" id="ARBA00022723"/>
    </source>
</evidence>